<reference evidence="1" key="1">
    <citation type="journal article" date="2021" name="Microorganisms">
        <title>Acidisoma silvae sp. nov. and Acidisomacellulosilytica sp. nov., Two Acidophilic Bacteria Isolated from Decaying Wood, Hydrolyzing Cellulose and Producing Poly-3-hydroxybutyrate.</title>
        <authorList>
            <person name="Mieszkin S."/>
            <person name="Pouder E."/>
            <person name="Uroz S."/>
            <person name="Simon-Colin C."/>
            <person name="Alain K."/>
        </authorList>
    </citation>
    <scope>NUCLEOTIDE SEQUENCE</scope>
    <source>
        <strain evidence="1">HW T2.11</strain>
    </source>
</reference>
<name>A0A963YQ03_9PROT</name>
<accession>A0A963YQ03</accession>
<evidence type="ECO:0000313" key="1">
    <source>
        <dbReference type="EMBL" id="MCB8874762.1"/>
    </source>
</evidence>
<sequence>MAFTDAEKTDLRRFCGYPAYGTGASGFQGWRFFQAYGLMEFRLNNLSGAEETVCRTYLGTLRGLEAAVPHTGQSLDTDQAAVWTRNKDELRDRLTLLDEWRRRLCSFLGLPPGPALTDPGMTLVV</sequence>
<gene>
    <name evidence="1" type="ORF">ASILVAE211_06175</name>
</gene>
<dbReference type="AlphaFoldDB" id="A0A963YQ03"/>
<comment type="caution">
    <text evidence="1">The sequence shown here is derived from an EMBL/GenBank/DDBJ whole genome shotgun (WGS) entry which is preliminary data.</text>
</comment>
<evidence type="ECO:0000313" key="2">
    <source>
        <dbReference type="Proteomes" id="UP000708298"/>
    </source>
</evidence>
<dbReference type="EMBL" id="JAESVB010000002">
    <property type="protein sequence ID" value="MCB8874762.1"/>
    <property type="molecule type" value="Genomic_DNA"/>
</dbReference>
<dbReference type="RefSeq" id="WP_227320427.1">
    <property type="nucleotide sequence ID" value="NZ_JAESVB010000002.1"/>
</dbReference>
<reference evidence="1" key="2">
    <citation type="submission" date="2021-01" db="EMBL/GenBank/DDBJ databases">
        <authorList>
            <person name="Mieszkin S."/>
            <person name="Pouder E."/>
            <person name="Alain K."/>
        </authorList>
    </citation>
    <scope>NUCLEOTIDE SEQUENCE</scope>
    <source>
        <strain evidence="1">HW T2.11</strain>
    </source>
</reference>
<keyword evidence="2" id="KW-1185">Reference proteome</keyword>
<proteinExistence type="predicted"/>
<organism evidence="1 2">
    <name type="scientific">Acidisoma silvae</name>
    <dbReference type="NCBI Taxonomy" id="2802396"/>
    <lineage>
        <taxon>Bacteria</taxon>
        <taxon>Pseudomonadati</taxon>
        <taxon>Pseudomonadota</taxon>
        <taxon>Alphaproteobacteria</taxon>
        <taxon>Acetobacterales</taxon>
        <taxon>Acidocellaceae</taxon>
        <taxon>Acidisoma</taxon>
    </lineage>
</organism>
<protein>
    <submittedName>
        <fullName evidence="1">Uncharacterized protein</fullName>
    </submittedName>
</protein>
<dbReference type="Proteomes" id="UP000708298">
    <property type="component" value="Unassembled WGS sequence"/>
</dbReference>